<evidence type="ECO:0008006" key="4">
    <source>
        <dbReference type="Google" id="ProtNLM"/>
    </source>
</evidence>
<dbReference type="Proteomes" id="UP001295794">
    <property type="component" value="Unassembled WGS sequence"/>
</dbReference>
<dbReference type="AlphaFoldDB" id="A0AAD2GVG8"/>
<accession>A0AAD2GVG8</accession>
<reference evidence="2" key="1">
    <citation type="submission" date="2023-11" db="EMBL/GenBank/DDBJ databases">
        <authorList>
            <person name="De Vega J J."/>
            <person name="De Vega J J."/>
        </authorList>
    </citation>
    <scope>NUCLEOTIDE SEQUENCE</scope>
</reference>
<organism evidence="2 3">
    <name type="scientific">Mycena citricolor</name>
    <dbReference type="NCBI Taxonomy" id="2018698"/>
    <lineage>
        <taxon>Eukaryota</taxon>
        <taxon>Fungi</taxon>
        <taxon>Dikarya</taxon>
        <taxon>Basidiomycota</taxon>
        <taxon>Agaricomycotina</taxon>
        <taxon>Agaricomycetes</taxon>
        <taxon>Agaricomycetidae</taxon>
        <taxon>Agaricales</taxon>
        <taxon>Marasmiineae</taxon>
        <taxon>Mycenaceae</taxon>
        <taxon>Mycena</taxon>
    </lineage>
</organism>
<evidence type="ECO:0000313" key="2">
    <source>
        <dbReference type="EMBL" id="CAK5263238.1"/>
    </source>
</evidence>
<evidence type="ECO:0000256" key="1">
    <source>
        <dbReference type="SAM" id="SignalP"/>
    </source>
</evidence>
<feature type="chain" id="PRO_5041934921" description="Secreted protein" evidence="1">
    <location>
        <begin position="20"/>
        <end position="219"/>
    </location>
</feature>
<name>A0AAD2GVG8_9AGAR</name>
<comment type="caution">
    <text evidence="2">The sequence shown here is derived from an EMBL/GenBank/DDBJ whole genome shotgun (WGS) entry which is preliminary data.</text>
</comment>
<protein>
    <recommendedName>
        <fullName evidence="4">Secreted protein</fullName>
    </recommendedName>
</protein>
<keyword evidence="1" id="KW-0732">Signal</keyword>
<keyword evidence="3" id="KW-1185">Reference proteome</keyword>
<dbReference type="EMBL" id="CAVNYO010000037">
    <property type="protein sequence ID" value="CAK5263238.1"/>
    <property type="molecule type" value="Genomic_DNA"/>
</dbReference>
<gene>
    <name evidence="2" type="ORF">MYCIT1_LOCUS2578</name>
</gene>
<feature type="signal peptide" evidence="1">
    <location>
        <begin position="1"/>
        <end position="19"/>
    </location>
</feature>
<proteinExistence type="predicted"/>
<sequence length="219" mass="22399">MLPSSSSLVLFRVVICVSGECSRQSGTSGSSSDVFTDNIVLAQSPHSQISTPLPGSLDSSPKFLRGVIENAVVTVDTAVVPVISGVSLIPGSPSSMASSAALVSGIEANVANLVHVVNLVLSSAVIADVSSQLEPPVRNVISALNDIMTTTALLTRHQIVAINTSLNMLQRVLRPNKETSPAALILVLASMKPLSPAISNAVPMLGPSGPAFSLAQALA</sequence>
<evidence type="ECO:0000313" key="3">
    <source>
        <dbReference type="Proteomes" id="UP001295794"/>
    </source>
</evidence>